<dbReference type="AlphaFoldDB" id="X8E876"/>
<dbReference type="InterPro" id="IPR023213">
    <property type="entry name" value="CAT-like_dom_sf"/>
</dbReference>
<gene>
    <name evidence="1" type="ORF">I553_10457</name>
</gene>
<proteinExistence type="predicted"/>
<organism evidence="1">
    <name type="scientific">Mycobacterium xenopi 4042</name>
    <dbReference type="NCBI Taxonomy" id="1299334"/>
    <lineage>
        <taxon>Bacteria</taxon>
        <taxon>Bacillati</taxon>
        <taxon>Actinomycetota</taxon>
        <taxon>Actinomycetes</taxon>
        <taxon>Mycobacteriales</taxon>
        <taxon>Mycobacteriaceae</taxon>
        <taxon>Mycobacterium</taxon>
    </lineage>
</organism>
<dbReference type="GO" id="GO:0016853">
    <property type="term" value="F:isomerase activity"/>
    <property type="evidence" value="ECO:0007669"/>
    <property type="project" value="UniProtKB-KW"/>
</dbReference>
<name>X8E876_MYCXE</name>
<protein>
    <submittedName>
        <fullName evidence="1">Linear gramicidin synthetase subunit D domain protein</fullName>
        <ecNumber evidence="1">5.1.1.-</ecNumber>
    </submittedName>
</protein>
<comment type="caution">
    <text evidence="1">The sequence shown here is derived from an EMBL/GenBank/DDBJ whole genome shotgun (WGS) entry which is preliminary data.</text>
</comment>
<feature type="non-terminal residue" evidence="1">
    <location>
        <position position="63"/>
    </location>
</feature>
<evidence type="ECO:0000313" key="1">
    <source>
        <dbReference type="EMBL" id="EUA76173.1"/>
    </source>
</evidence>
<keyword evidence="1" id="KW-0413">Isomerase</keyword>
<reference evidence="1" key="1">
    <citation type="submission" date="2014-01" db="EMBL/GenBank/DDBJ databases">
        <authorList>
            <person name="Brown-Elliot B."/>
            <person name="Wallace R."/>
            <person name="Lenaerts A."/>
            <person name="Ordway D."/>
            <person name="DeGroote M.A."/>
            <person name="Parker T."/>
            <person name="Sizemore C."/>
            <person name="Tallon L.J."/>
            <person name="Sadzewicz L.K."/>
            <person name="Sengamalay N."/>
            <person name="Fraser C.M."/>
            <person name="Hine E."/>
            <person name="Shefchek K.A."/>
            <person name="Das S.P."/>
            <person name="Tettelin H."/>
        </authorList>
    </citation>
    <scope>NUCLEOTIDE SEQUENCE [LARGE SCALE GENOMIC DNA]</scope>
    <source>
        <strain evidence="1">4042</strain>
    </source>
</reference>
<dbReference type="EC" id="5.1.1.-" evidence="1"/>
<dbReference type="EMBL" id="JAOB01000009">
    <property type="protein sequence ID" value="EUA76173.1"/>
    <property type="molecule type" value="Genomic_DNA"/>
</dbReference>
<sequence>MSQQQIDELHQRHRVADILPLTPLQQGLLSTPAPPTAAAMTCMRFSLMWHHRPLDPHRLREAV</sequence>
<accession>X8E876</accession>
<dbReference type="Gene3D" id="3.30.559.10">
    <property type="entry name" value="Chloramphenicol acetyltransferase-like domain"/>
    <property type="match status" value="1"/>
</dbReference>